<keyword evidence="4 5" id="KW-0472">Membrane</keyword>
<evidence type="ECO:0000256" key="4">
    <source>
        <dbReference type="ARBA" id="ARBA00023136"/>
    </source>
</evidence>
<evidence type="ECO:0000256" key="5">
    <source>
        <dbReference type="SAM" id="Phobius"/>
    </source>
</evidence>
<dbReference type="Pfam" id="PF04138">
    <property type="entry name" value="GtrA_DPMS_TM"/>
    <property type="match status" value="1"/>
</dbReference>
<dbReference type="RefSeq" id="WP_077293932.1">
    <property type="nucleotide sequence ID" value="NZ_CP019631.1"/>
</dbReference>
<gene>
    <name evidence="7" type="ORF">B0E33_28745</name>
</gene>
<keyword evidence="2 5" id="KW-0812">Transmembrane</keyword>
<proteinExistence type="predicted"/>
<feature type="domain" description="GtrA/DPMS transmembrane" evidence="6">
    <location>
        <begin position="22"/>
        <end position="128"/>
    </location>
</feature>
<feature type="transmembrane region" description="Helical" evidence="5">
    <location>
        <begin position="20"/>
        <end position="44"/>
    </location>
</feature>
<sequence length="142" mass="14855">MTQSVTTARTAFSDLMTSRVVRFLGAGIINTAFGYGVFAILVLAGVHPQVALVAQFGLGVLWNYSIHARFVFGVSGFGRLPLYGLAYVAAYAFNALLLAVLTGAGIPALGAQLLSLPPVVALSYILVARALGVRAGRKDAQQ</sequence>
<keyword evidence="7" id="KW-0614">Plasmid</keyword>
<evidence type="ECO:0000313" key="8">
    <source>
        <dbReference type="Proteomes" id="UP000188174"/>
    </source>
</evidence>
<evidence type="ECO:0000256" key="3">
    <source>
        <dbReference type="ARBA" id="ARBA00022989"/>
    </source>
</evidence>
<evidence type="ECO:0000259" key="6">
    <source>
        <dbReference type="Pfam" id="PF04138"/>
    </source>
</evidence>
<name>A0ABM6IBC7_9HYPH</name>
<evidence type="ECO:0000313" key="7">
    <source>
        <dbReference type="EMBL" id="AQQ07807.1"/>
    </source>
</evidence>
<feature type="transmembrane region" description="Helical" evidence="5">
    <location>
        <begin position="112"/>
        <end position="132"/>
    </location>
</feature>
<evidence type="ECO:0000256" key="2">
    <source>
        <dbReference type="ARBA" id="ARBA00022692"/>
    </source>
</evidence>
<dbReference type="InterPro" id="IPR007267">
    <property type="entry name" value="GtrA_DPMS_TM"/>
</dbReference>
<feature type="transmembrane region" description="Helical" evidence="5">
    <location>
        <begin position="50"/>
        <end position="72"/>
    </location>
</feature>
<evidence type="ECO:0000256" key="1">
    <source>
        <dbReference type="ARBA" id="ARBA00004141"/>
    </source>
</evidence>
<dbReference type="Proteomes" id="UP000188174">
    <property type="component" value="Plasmid unnamed1"/>
</dbReference>
<dbReference type="EMBL" id="CP019631">
    <property type="protein sequence ID" value="AQQ07807.1"/>
    <property type="molecule type" value="Genomic_DNA"/>
</dbReference>
<comment type="subcellular location">
    <subcellularLocation>
        <location evidence="1">Membrane</location>
        <topology evidence="1">Multi-pass membrane protein</topology>
    </subcellularLocation>
</comment>
<reference evidence="7 8" key="1">
    <citation type="submission" date="2017-02" db="EMBL/GenBank/DDBJ databases">
        <authorList>
            <person name="Jeong S."/>
        </authorList>
    </citation>
    <scope>NUCLEOTIDE SEQUENCE [LARGE SCALE GENOMIC DNA]</scope>
    <source>
        <strain evidence="7 8">RMAR6-6</strain>
        <plasmid evidence="7 8">unnamed1</plasmid>
    </source>
</reference>
<accession>A0ABM6IBC7</accession>
<organism evidence="7 8">
    <name type="scientific">Roseibium algicola</name>
    <dbReference type="NCBI Taxonomy" id="2857014"/>
    <lineage>
        <taxon>Bacteria</taxon>
        <taxon>Pseudomonadati</taxon>
        <taxon>Pseudomonadota</taxon>
        <taxon>Alphaproteobacteria</taxon>
        <taxon>Hyphomicrobiales</taxon>
        <taxon>Stappiaceae</taxon>
        <taxon>Roseibium</taxon>
    </lineage>
</organism>
<keyword evidence="8" id="KW-1185">Reference proteome</keyword>
<protein>
    <recommendedName>
        <fullName evidence="6">GtrA/DPMS transmembrane domain-containing protein</fullName>
    </recommendedName>
</protein>
<feature type="transmembrane region" description="Helical" evidence="5">
    <location>
        <begin position="84"/>
        <end position="106"/>
    </location>
</feature>
<keyword evidence="3 5" id="KW-1133">Transmembrane helix</keyword>
<geneLocation type="plasmid" evidence="7 8">
    <name>unnamed1</name>
</geneLocation>